<keyword evidence="2" id="KW-0808">Transferase</keyword>
<keyword evidence="1" id="KW-0489">Methyltransferase</keyword>
<reference evidence="4" key="1">
    <citation type="journal article" date="2014" name="Int. J. Syst. Evol. Microbiol.">
        <title>Complete genome sequence of Corynebacterium casei LMG S-19264T (=DSM 44701T), isolated from a smear-ripened cheese.</title>
        <authorList>
            <consortium name="US DOE Joint Genome Institute (JGI-PGF)"/>
            <person name="Walter F."/>
            <person name="Albersmeier A."/>
            <person name="Kalinowski J."/>
            <person name="Ruckert C."/>
        </authorList>
    </citation>
    <scope>NUCLEOTIDE SEQUENCE</scope>
    <source>
        <strain evidence="4">JCM 10088</strain>
    </source>
</reference>
<dbReference type="EMBL" id="BMNL01000003">
    <property type="protein sequence ID" value="GGP21796.1"/>
    <property type="molecule type" value="Genomic_DNA"/>
</dbReference>
<evidence type="ECO:0000313" key="5">
    <source>
        <dbReference type="Proteomes" id="UP000610960"/>
    </source>
</evidence>
<dbReference type="InterPro" id="IPR029063">
    <property type="entry name" value="SAM-dependent_MTases_sf"/>
</dbReference>
<dbReference type="GO" id="GO:0004519">
    <property type="term" value="F:endonuclease activity"/>
    <property type="evidence" value="ECO:0007669"/>
    <property type="project" value="UniProtKB-KW"/>
</dbReference>
<dbReference type="SUPFAM" id="SSF53335">
    <property type="entry name" value="S-adenosyl-L-methionine-dependent methyltransferases"/>
    <property type="match status" value="1"/>
</dbReference>
<name>A0A830GWK9_9CREN</name>
<comment type="caution">
    <text evidence="4">The sequence shown here is derived from an EMBL/GenBank/DDBJ whole genome shotgun (WGS) entry which is preliminary data.</text>
</comment>
<dbReference type="PANTHER" id="PTHR45875:SF1">
    <property type="entry name" value="METHYLTRANSFERASE N6AMT1"/>
    <property type="match status" value="1"/>
</dbReference>
<dbReference type="GO" id="GO:0008757">
    <property type="term" value="F:S-adenosylmethionine-dependent methyltransferase activity"/>
    <property type="evidence" value="ECO:0007669"/>
    <property type="project" value="TreeGrafter"/>
</dbReference>
<organism evidence="4 5">
    <name type="scientific">Thermocladium modestius</name>
    <dbReference type="NCBI Taxonomy" id="62609"/>
    <lineage>
        <taxon>Archaea</taxon>
        <taxon>Thermoproteota</taxon>
        <taxon>Thermoprotei</taxon>
        <taxon>Thermoproteales</taxon>
        <taxon>Thermoproteaceae</taxon>
        <taxon>Thermocladium</taxon>
    </lineage>
</organism>
<protein>
    <submittedName>
        <fullName evidence="4">Restriction endonuclease subunit M</fullName>
    </submittedName>
</protein>
<evidence type="ECO:0000313" key="4">
    <source>
        <dbReference type="EMBL" id="GGP21796.1"/>
    </source>
</evidence>
<dbReference type="InterPro" id="IPR052190">
    <property type="entry name" value="Euk-Arch_PrmC-MTase"/>
</dbReference>
<dbReference type="Proteomes" id="UP000610960">
    <property type="component" value="Unassembled WGS sequence"/>
</dbReference>
<dbReference type="PANTHER" id="PTHR45875">
    <property type="entry name" value="METHYLTRANSFERASE N6AMT1"/>
    <property type="match status" value="1"/>
</dbReference>
<dbReference type="AlphaFoldDB" id="A0A830GWK9"/>
<sequence length="191" mass="21316">MEFVYPPSDDSAQTLDVSLSILRSICEKKGEISLVEVGSGSGYVIGQLVEEMVKINCRYKALIGIDINPHAARLTSLASDSIDSIRSDLLSSLRPMKVDLVIFNLPYLLGPRRSGDVDWMDASIYINYLRNDLIDVFLRQVKDLNVEFTVITYSSESMSLVETAAKAGGFTIMRRAVKHVFFEDIITSVLR</sequence>
<keyword evidence="4" id="KW-0255">Endonuclease</keyword>
<dbReference type="GO" id="GO:0032259">
    <property type="term" value="P:methylation"/>
    <property type="evidence" value="ECO:0007669"/>
    <property type="project" value="UniProtKB-KW"/>
</dbReference>
<evidence type="ECO:0000256" key="2">
    <source>
        <dbReference type="ARBA" id="ARBA00022679"/>
    </source>
</evidence>
<keyword evidence="4" id="KW-0540">Nuclease</keyword>
<dbReference type="RefSeq" id="WP_188596779.1">
    <property type="nucleotide sequence ID" value="NZ_BMNL01000003.1"/>
</dbReference>
<reference evidence="4" key="2">
    <citation type="submission" date="2020-09" db="EMBL/GenBank/DDBJ databases">
        <authorList>
            <person name="Sun Q."/>
            <person name="Ohkuma M."/>
        </authorList>
    </citation>
    <scope>NUCLEOTIDE SEQUENCE</scope>
    <source>
        <strain evidence="4">JCM 10088</strain>
    </source>
</reference>
<keyword evidence="5" id="KW-1185">Reference proteome</keyword>
<dbReference type="GO" id="GO:0008276">
    <property type="term" value="F:protein methyltransferase activity"/>
    <property type="evidence" value="ECO:0007669"/>
    <property type="project" value="TreeGrafter"/>
</dbReference>
<accession>A0A830GWK9</accession>
<keyword evidence="3" id="KW-0949">S-adenosyl-L-methionine</keyword>
<proteinExistence type="predicted"/>
<dbReference type="Gene3D" id="3.40.50.150">
    <property type="entry name" value="Vaccinia Virus protein VP39"/>
    <property type="match status" value="1"/>
</dbReference>
<keyword evidence="4" id="KW-0378">Hydrolase</keyword>
<gene>
    <name evidence="4" type="ORF">GCM10007981_15060</name>
</gene>
<dbReference type="OrthoDB" id="27149at2157"/>
<evidence type="ECO:0000256" key="1">
    <source>
        <dbReference type="ARBA" id="ARBA00022603"/>
    </source>
</evidence>
<dbReference type="GO" id="GO:0035657">
    <property type="term" value="C:eRF1 methyltransferase complex"/>
    <property type="evidence" value="ECO:0007669"/>
    <property type="project" value="TreeGrafter"/>
</dbReference>
<evidence type="ECO:0000256" key="3">
    <source>
        <dbReference type="ARBA" id="ARBA00022691"/>
    </source>
</evidence>